<dbReference type="OrthoDB" id="46290at2759"/>
<organism evidence="1 2">
    <name type="scientific">Seminavis robusta</name>
    <dbReference type="NCBI Taxonomy" id="568900"/>
    <lineage>
        <taxon>Eukaryota</taxon>
        <taxon>Sar</taxon>
        <taxon>Stramenopiles</taxon>
        <taxon>Ochrophyta</taxon>
        <taxon>Bacillariophyta</taxon>
        <taxon>Bacillariophyceae</taxon>
        <taxon>Bacillariophycidae</taxon>
        <taxon>Naviculales</taxon>
        <taxon>Naviculaceae</taxon>
        <taxon>Seminavis</taxon>
    </lineage>
</organism>
<evidence type="ECO:0000313" key="1">
    <source>
        <dbReference type="EMBL" id="CAB9504022.1"/>
    </source>
</evidence>
<reference evidence="1" key="1">
    <citation type="submission" date="2020-06" db="EMBL/GenBank/DDBJ databases">
        <authorList>
            <consortium name="Plant Systems Biology data submission"/>
        </authorList>
    </citation>
    <scope>NUCLEOTIDE SEQUENCE</scope>
    <source>
        <strain evidence="1">D6</strain>
    </source>
</reference>
<protein>
    <submittedName>
        <fullName evidence="1">Uncharacterized protein</fullName>
    </submittedName>
</protein>
<name>A0A9N8DJV3_9STRA</name>
<dbReference type="Proteomes" id="UP001153069">
    <property type="component" value="Unassembled WGS sequence"/>
</dbReference>
<dbReference type="EMBL" id="CAICTM010000182">
    <property type="protein sequence ID" value="CAB9504022.1"/>
    <property type="molecule type" value="Genomic_DNA"/>
</dbReference>
<gene>
    <name evidence="1" type="ORF">SEMRO_183_G079710.1</name>
</gene>
<keyword evidence="2" id="KW-1185">Reference proteome</keyword>
<dbReference type="AlphaFoldDB" id="A0A9N8DJV3"/>
<comment type="caution">
    <text evidence="1">The sequence shown here is derived from an EMBL/GenBank/DDBJ whole genome shotgun (WGS) entry which is preliminary data.</text>
</comment>
<proteinExistence type="predicted"/>
<accession>A0A9N8DJV3</accession>
<evidence type="ECO:0000313" key="2">
    <source>
        <dbReference type="Proteomes" id="UP001153069"/>
    </source>
</evidence>
<sequence>MSGYLSLANLTSLSIAGTGSGSGSGTVTGNANLSAAISSSNPFYSGCLHKVIPDRPKRVCNSDDVRLFGFGNGNDHEEYMYDFCSAPGIDYMEIRVMLANWESSVIVGWLIQIILSEYLSVPTTIEAGSHGEIKSFYDPLSRLDFISHNNANAVAFSAQMENGDCRLADKTKNNYQPCAHISSESWDTDSEWVQELIRDRIINVEYLGVLALETWMVTKFTAQEEPDVFSYHGLMGEHNRHKLAALFKRPTTWGEYCHQVSKNNCSTPDQTATRPPQDQDEVNRFFQQDSYTGYFRYTDKNNCTRYPDSCTGHIADLPCGWTSHMESVLYHLNIAMESTGPWTSATQRRIYIQSTGANVESS</sequence>